<gene>
    <name evidence="3" type="ORF">IFO69_02685</name>
</gene>
<keyword evidence="4" id="KW-1185">Reference proteome</keyword>
<dbReference type="Gene3D" id="2.160.10.10">
    <property type="entry name" value="Hexapeptide repeat proteins"/>
    <property type="match status" value="1"/>
</dbReference>
<comment type="similarity">
    <text evidence="1">Belongs to the transferase hexapeptide repeat family.</text>
</comment>
<name>A0ABR9AFX2_9BACT</name>
<dbReference type="Gene3D" id="3.40.50.20">
    <property type="match status" value="1"/>
</dbReference>
<dbReference type="RefSeq" id="WP_192007909.1">
    <property type="nucleotide sequence ID" value="NZ_JACYTQ010000001.1"/>
</dbReference>
<dbReference type="Proteomes" id="UP000647133">
    <property type="component" value="Unassembled WGS sequence"/>
</dbReference>
<dbReference type="PANTHER" id="PTHR43300">
    <property type="entry name" value="ACETYLTRANSFERASE"/>
    <property type="match status" value="1"/>
</dbReference>
<accession>A0ABR9AFX2</accession>
<reference evidence="3 4" key="1">
    <citation type="submission" date="2020-09" db="EMBL/GenBank/DDBJ databases">
        <title>Echinicola sp. CAU 1574 isolated from sand of Sido Beach.</title>
        <authorList>
            <person name="Kim W."/>
        </authorList>
    </citation>
    <scope>NUCLEOTIDE SEQUENCE [LARGE SCALE GENOMIC DNA]</scope>
    <source>
        <strain evidence="3 4">CAU 1574</strain>
    </source>
</reference>
<proteinExistence type="inferred from homology"/>
<dbReference type="InterPro" id="IPR011004">
    <property type="entry name" value="Trimer_LpxA-like_sf"/>
</dbReference>
<evidence type="ECO:0000313" key="4">
    <source>
        <dbReference type="Proteomes" id="UP000647133"/>
    </source>
</evidence>
<dbReference type="EMBL" id="JACYTQ010000001">
    <property type="protein sequence ID" value="MBD8487646.1"/>
    <property type="molecule type" value="Genomic_DNA"/>
</dbReference>
<dbReference type="SUPFAM" id="SSF51161">
    <property type="entry name" value="Trimeric LpxA-like enzymes"/>
    <property type="match status" value="1"/>
</dbReference>
<sequence>MYIYGASGHAKVVISGVESQGIGIFKVFDDNPECTSCLGYPVSFWDAGEYEEGGLMVVAIGDNVIRKIVVERLGSEVQFGRVFHRQSVISKYVEIGKGTVVMAGAIIQANVKIGDHVIVNTGAAVDHDCEIEDFVHIAPSVTLCGNVHVGKGSLIGAGSVVIPGISIGENCVIGAGSTVLRNVSDGETVYGVVK</sequence>
<dbReference type="PANTHER" id="PTHR43300:SF7">
    <property type="entry name" value="UDP-N-ACETYLBACILLOSAMINE N-ACETYLTRANSFERASE"/>
    <property type="match status" value="1"/>
</dbReference>
<dbReference type="Pfam" id="PF00132">
    <property type="entry name" value="Hexapep"/>
    <property type="match status" value="2"/>
</dbReference>
<dbReference type="Pfam" id="PF17836">
    <property type="entry name" value="PglD_N"/>
    <property type="match status" value="1"/>
</dbReference>
<evidence type="ECO:0000313" key="3">
    <source>
        <dbReference type="EMBL" id="MBD8487646.1"/>
    </source>
</evidence>
<comment type="caution">
    <text evidence="3">The sequence shown here is derived from an EMBL/GenBank/DDBJ whole genome shotgun (WGS) entry which is preliminary data.</text>
</comment>
<dbReference type="InterPro" id="IPR050179">
    <property type="entry name" value="Trans_hexapeptide_repeat"/>
</dbReference>
<dbReference type="InterPro" id="IPR020019">
    <property type="entry name" value="AcTrfase_PglD-like"/>
</dbReference>
<dbReference type="CDD" id="cd03360">
    <property type="entry name" value="LbH_AT_putative"/>
    <property type="match status" value="1"/>
</dbReference>
<protein>
    <submittedName>
        <fullName evidence="3">Acetyltransferase</fullName>
    </submittedName>
</protein>
<feature type="domain" description="PglD N-terminal" evidence="2">
    <location>
        <begin position="2"/>
        <end position="73"/>
    </location>
</feature>
<dbReference type="InterPro" id="IPR041561">
    <property type="entry name" value="PglD_N"/>
</dbReference>
<dbReference type="NCBIfam" id="TIGR03570">
    <property type="entry name" value="NeuD_NnaD"/>
    <property type="match status" value="1"/>
</dbReference>
<evidence type="ECO:0000256" key="1">
    <source>
        <dbReference type="ARBA" id="ARBA00007274"/>
    </source>
</evidence>
<organism evidence="3 4">
    <name type="scientific">Echinicola arenosa</name>
    <dbReference type="NCBI Taxonomy" id="2774144"/>
    <lineage>
        <taxon>Bacteria</taxon>
        <taxon>Pseudomonadati</taxon>
        <taxon>Bacteroidota</taxon>
        <taxon>Cytophagia</taxon>
        <taxon>Cytophagales</taxon>
        <taxon>Cyclobacteriaceae</taxon>
        <taxon>Echinicola</taxon>
    </lineage>
</organism>
<dbReference type="InterPro" id="IPR001451">
    <property type="entry name" value="Hexapep"/>
</dbReference>
<evidence type="ECO:0000259" key="2">
    <source>
        <dbReference type="Pfam" id="PF17836"/>
    </source>
</evidence>